<dbReference type="SUPFAM" id="SSF56519">
    <property type="entry name" value="Penicillin binding protein dimerisation domain"/>
    <property type="match status" value="1"/>
</dbReference>
<evidence type="ECO:0000256" key="3">
    <source>
        <dbReference type="ARBA" id="ARBA00012865"/>
    </source>
</evidence>
<feature type="domain" description="Penicillin-binding protein dimerisation" evidence="8">
    <location>
        <begin position="70"/>
        <end position="107"/>
    </location>
</feature>
<dbReference type="AlphaFoldDB" id="D4LQU9"/>
<dbReference type="GO" id="GO:0051301">
    <property type="term" value="P:cell division"/>
    <property type="evidence" value="ECO:0007669"/>
    <property type="project" value="UniProtKB-KW"/>
</dbReference>
<keyword evidence="7" id="KW-0472">Membrane</keyword>
<dbReference type="InterPro" id="IPR005311">
    <property type="entry name" value="PBP_dimer"/>
</dbReference>
<keyword evidence="9" id="KW-0132">Cell division</keyword>
<dbReference type="GO" id="GO:0008658">
    <property type="term" value="F:penicillin binding"/>
    <property type="evidence" value="ECO:0007669"/>
    <property type="project" value="InterPro"/>
</dbReference>
<dbReference type="Pfam" id="PF03717">
    <property type="entry name" value="PBP_dimer"/>
    <property type="match status" value="1"/>
</dbReference>
<comment type="catalytic activity">
    <reaction evidence="1">
        <text>a beta-lactam + H2O = a substituted beta-amino acid</text>
        <dbReference type="Rhea" id="RHEA:20401"/>
        <dbReference type="ChEBI" id="CHEBI:15377"/>
        <dbReference type="ChEBI" id="CHEBI:35627"/>
        <dbReference type="ChEBI" id="CHEBI:140347"/>
        <dbReference type="EC" id="3.5.2.6"/>
    </reaction>
</comment>
<keyword evidence="10" id="KW-1185">Reference proteome</keyword>
<dbReference type="PATRIC" id="fig|657314.3.peg.1614"/>
<keyword evidence="4" id="KW-0732">Signal</keyword>
<evidence type="ECO:0000256" key="4">
    <source>
        <dbReference type="ARBA" id="ARBA00022729"/>
    </source>
</evidence>
<dbReference type="EMBL" id="FP929054">
    <property type="protein sequence ID" value="CBL23157.1"/>
    <property type="molecule type" value="Genomic_DNA"/>
</dbReference>
<dbReference type="EC" id="3.5.2.6" evidence="3"/>
<sequence>MTLPGGFFVQKKNVFYKKNYTFHKRKVWIVFLLCMAMTVGLIGRLVYLMGFRSDYYYEKAEDLHERERDIKAARGKILDAAGKVLAANKTVCTVSVIHSQIKDPEKNHPPAYEKTGDIGRNCTQKGGKSFFHRAD</sequence>
<organism evidence="9 10">
    <name type="scientific">Blautia obeum A2-162</name>
    <dbReference type="NCBI Taxonomy" id="657314"/>
    <lineage>
        <taxon>Bacteria</taxon>
        <taxon>Bacillati</taxon>
        <taxon>Bacillota</taxon>
        <taxon>Clostridia</taxon>
        <taxon>Lachnospirales</taxon>
        <taxon>Lachnospiraceae</taxon>
        <taxon>Blautia</taxon>
    </lineage>
</organism>
<evidence type="ECO:0000259" key="8">
    <source>
        <dbReference type="Pfam" id="PF03717"/>
    </source>
</evidence>
<dbReference type="GO" id="GO:0008800">
    <property type="term" value="F:beta-lactamase activity"/>
    <property type="evidence" value="ECO:0007669"/>
    <property type="project" value="UniProtKB-EC"/>
</dbReference>
<evidence type="ECO:0000256" key="7">
    <source>
        <dbReference type="SAM" id="Phobius"/>
    </source>
</evidence>
<dbReference type="GO" id="GO:0071555">
    <property type="term" value="P:cell wall organization"/>
    <property type="evidence" value="ECO:0007669"/>
    <property type="project" value="TreeGrafter"/>
</dbReference>
<dbReference type="GO" id="GO:0046677">
    <property type="term" value="P:response to antibiotic"/>
    <property type="evidence" value="ECO:0007669"/>
    <property type="project" value="UniProtKB-KW"/>
</dbReference>
<keyword evidence="7" id="KW-0812">Transmembrane</keyword>
<comment type="similarity">
    <text evidence="2">Belongs to the class-D beta-lactamase family.</text>
</comment>
<dbReference type="InterPro" id="IPR050515">
    <property type="entry name" value="Beta-lactam/transpept"/>
</dbReference>
<keyword evidence="9" id="KW-0131">Cell cycle</keyword>
<dbReference type="Proteomes" id="UP000008955">
    <property type="component" value="Chromosome"/>
</dbReference>
<dbReference type="HOGENOM" id="CLU_1933968_0_0_9"/>
<reference evidence="9 10" key="1">
    <citation type="submission" date="2010-03" db="EMBL/GenBank/DDBJ databases">
        <title>The genome sequence of Ruminococcus obeum A2-162.</title>
        <authorList>
            <consortium name="metaHIT consortium -- http://www.metahit.eu/"/>
            <person name="Pajon A."/>
            <person name="Turner K."/>
            <person name="Parkhill J."/>
            <person name="Duncan S."/>
            <person name="Flint H."/>
        </authorList>
    </citation>
    <scope>NUCLEOTIDE SEQUENCE [LARGE SCALE GENOMIC DNA]</scope>
    <source>
        <strain evidence="9 10">A2-162</strain>
    </source>
</reference>
<keyword evidence="6" id="KW-0046">Antibiotic resistance</keyword>
<dbReference type="Gene3D" id="3.90.1310.10">
    <property type="entry name" value="Penicillin-binding protein 2a (Domain 2)"/>
    <property type="match status" value="1"/>
</dbReference>
<dbReference type="PANTHER" id="PTHR30627">
    <property type="entry name" value="PEPTIDOGLYCAN D,D-TRANSPEPTIDASE"/>
    <property type="match status" value="1"/>
</dbReference>
<dbReference type="KEGG" id="rob:CK5_17570"/>
<evidence type="ECO:0000256" key="2">
    <source>
        <dbReference type="ARBA" id="ARBA00007898"/>
    </source>
</evidence>
<feature type="transmembrane region" description="Helical" evidence="7">
    <location>
        <begin position="27"/>
        <end position="47"/>
    </location>
</feature>
<proteinExistence type="inferred from homology"/>
<accession>D4LQU9</accession>
<evidence type="ECO:0000256" key="5">
    <source>
        <dbReference type="ARBA" id="ARBA00022801"/>
    </source>
</evidence>
<keyword evidence="5" id="KW-0378">Hydrolase</keyword>
<name>D4LQU9_9FIRM</name>
<reference evidence="9 10" key="2">
    <citation type="submission" date="2010-03" db="EMBL/GenBank/DDBJ databases">
        <authorList>
            <person name="Pajon A."/>
        </authorList>
    </citation>
    <scope>NUCLEOTIDE SEQUENCE [LARGE SCALE GENOMIC DNA]</scope>
    <source>
        <strain evidence="9 10">A2-162</strain>
    </source>
</reference>
<evidence type="ECO:0000256" key="6">
    <source>
        <dbReference type="ARBA" id="ARBA00023251"/>
    </source>
</evidence>
<evidence type="ECO:0000256" key="1">
    <source>
        <dbReference type="ARBA" id="ARBA00001526"/>
    </source>
</evidence>
<evidence type="ECO:0000313" key="10">
    <source>
        <dbReference type="Proteomes" id="UP000008955"/>
    </source>
</evidence>
<dbReference type="GO" id="GO:0005886">
    <property type="term" value="C:plasma membrane"/>
    <property type="evidence" value="ECO:0007669"/>
    <property type="project" value="TreeGrafter"/>
</dbReference>
<gene>
    <name evidence="9" type="ORF">CK5_17570</name>
</gene>
<keyword evidence="7" id="KW-1133">Transmembrane helix</keyword>
<protein>
    <recommendedName>
        <fullName evidence="3">beta-lactamase</fullName>
        <ecNumber evidence="3">3.5.2.6</ecNumber>
    </recommendedName>
</protein>
<evidence type="ECO:0000313" key="9">
    <source>
        <dbReference type="EMBL" id="CBL23157.1"/>
    </source>
</evidence>
<dbReference type="InterPro" id="IPR036138">
    <property type="entry name" value="PBP_dimer_sf"/>
</dbReference>
<dbReference type="PANTHER" id="PTHR30627:SF6">
    <property type="entry name" value="BETA-LACTAMASE YBXI-RELATED"/>
    <property type="match status" value="1"/>
</dbReference>